<dbReference type="SUPFAM" id="SSF56672">
    <property type="entry name" value="DNA/RNA polymerases"/>
    <property type="match status" value="1"/>
</dbReference>
<evidence type="ECO:0000313" key="3">
    <source>
        <dbReference type="EMBL" id="KAL0405762.1"/>
    </source>
</evidence>
<dbReference type="InterPro" id="IPR036397">
    <property type="entry name" value="RNaseH_sf"/>
</dbReference>
<organism evidence="3">
    <name type="scientific">Sesamum latifolium</name>
    <dbReference type="NCBI Taxonomy" id="2727402"/>
    <lineage>
        <taxon>Eukaryota</taxon>
        <taxon>Viridiplantae</taxon>
        <taxon>Streptophyta</taxon>
        <taxon>Embryophyta</taxon>
        <taxon>Tracheophyta</taxon>
        <taxon>Spermatophyta</taxon>
        <taxon>Magnoliopsida</taxon>
        <taxon>eudicotyledons</taxon>
        <taxon>Gunneridae</taxon>
        <taxon>Pentapetalae</taxon>
        <taxon>asterids</taxon>
        <taxon>lamiids</taxon>
        <taxon>Lamiales</taxon>
        <taxon>Pedaliaceae</taxon>
        <taxon>Sesamum</taxon>
    </lineage>
</organism>
<accession>A0AAW2TMD0</accession>
<reference evidence="3" key="1">
    <citation type="submission" date="2020-06" db="EMBL/GenBank/DDBJ databases">
        <authorList>
            <person name="Li T."/>
            <person name="Hu X."/>
            <person name="Zhang T."/>
            <person name="Song X."/>
            <person name="Zhang H."/>
            <person name="Dai N."/>
            <person name="Sheng W."/>
            <person name="Hou X."/>
            <person name="Wei L."/>
        </authorList>
    </citation>
    <scope>NUCLEOTIDE SEQUENCE</scope>
    <source>
        <strain evidence="3">KEN1</strain>
        <tissue evidence="3">Leaf</tissue>
    </source>
</reference>
<dbReference type="PANTHER" id="PTHR11439:SF465">
    <property type="entry name" value="REVERSE TRANSCRIPTASE TY1_COPIA-TYPE DOMAIN-CONTAINING PROTEIN"/>
    <property type="match status" value="1"/>
</dbReference>
<dbReference type="PROSITE" id="PS50994">
    <property type="entry name" value="INTEGRASE"/>
    <property type="match status" value="1"/>
</dbReference>
<gene>
    <name evidence="3" type="ORF">Slati_3890100</name>
</gene>
<dbReference type="GO" id="GO:0004190">
    <property type="term" value="F:aspartic-type endopeptidase activity"/>
    <property type="evidence" value="ECO:0007669"/>
    <property type="project" value="UniProtKB-KW"/>
</dbReference>
<keyword evidence="1" id="KW-0064">Aspartyl protease</keyword>
<sequence length="878" mass="99874">MKGQIPAVAQDPLQVHFAQGEDFAGTGALHNSSTNVLGYWIVDTGATNHMCADPSLFTQKYSPTHTFLVYLPDSSTQPVSFLGAVHLHKHLTLTDVLCVPTFKYNLLSVQRLCSSNSISVTFSFSKCWFQDLKTKKILAVGRILGGLYIVDESSFCPAFIEKNSNCLPSCNQSVTSSITWLWHQRLGHPSFPVMQHIQSIKDPLFWNTCDICPVAKQQRLPFPTHEIASKHTFEIIHMDVWDPYKTSSLTNCHYFLTIVDDFSRAVWVFLLPNKTHVFSTISSFLTSASTQFQAQVKVVRSDNGSEFTNDNCQNLFKSLGIIHQRSCPYTPQQNGVVERKHKHLLNVARSLLHQASLPTTFWGDCVLTAAYLINRLPSSILNWKSPYEILFLKLPSLDHIKTHLSIHLLYLPLQYPPTLRRSQRQPTQPQWLQDFVFQEPNAFLEANQHEHWRDAMDAELDALEKNHTWDLARLPDGKKAIGCPWVYKVKFKPDGSVDRYKARLVAKGYNQIEGVDYFDSFSPVAKTVTVRIFIAIASAHNWPLLQLDVNNAFVHGHLDKEVYMFPPEGYKKALTGHVRKLKKSLYGLKQASRQWNIELTSKLENYGFRQSSHDHCLFILKSDSVFIALIVYVDDVLLTSNSMDAMIRVKQYLDNLFTIKDLGLLYLGFSRPDISFAVQQLSQFIQQLRQPHWDAALHLVRYLKGTPTLVLFFPSGSSLQLTAFSDSDWASCVDSRRSITGYCIFLGKSLISWKTKKQATVSRSSAEAEYRSMGSTVCENLWISYILQEFGVSISVPISFHCDNKVAIHITENPVFHERTKHLDIDCHLVRDHFKRGFILPQHIPSQQQVADLFTKALPAAPFARLLSKLAMHSHLPT</sequence>
<keyword evidence="1" id="KW-0378">Hydrolase</keyword>
<keyword evidence="1" id="KW-0645">Protease</keyword>
<dbReference type="InterPro" id="IPR043502">
    <property type="entry name" value="DNA/RNA_pol_sf"/>
</dbReference>
<dbReference type="AlphaFoldDB" id="A0AAW2TMD0"/>
<comment type="caution">
    <text evidence="3">The sequence shown here is derived from an EMBL/GenBank/DDBJ whole genome shotgun (WGS) entry which is preliminary data.</text>
</comment>
<dbReference type="Pfam" id="PF22936">
    <property type="entry name" value="Pol_BBD"/>
    <property type="match status" value="1"/>
</dbReference>
<dbReference type="PANTHER" id="PTHR11439">
    <property type="entry name" value="GAG-POL-RELATED RETROTRANSPOSON"/>
    <property type="match status" value="1"/>
</dbReference>
<dbReference type="Pfam" id="PF07727">
    <property type="entry name" value="RVT_2"/>
    <property type="match status" value="1"/>
</dbReference>
<dbReference type="Pfam" id="PF13976">
    <property type="entry name" value="gag_pre-integrs"/>
    <property type="match status" value="1"/>
</dbReference>
<dbReference type="SUPFAM" id="SSF53098">
    <property type="entry name" value="Ribonuclease H-like"/>
    <property type="match status" value="1"/>
</dbReference>
<dbReference type="GO" id="GO:0003676">
    <property type="term" value="F:nucleic acid binding"/>
    <property type="evidence" value="ECO:0007669"/>
    <property type="project" value="InterPro"/>
</dbReference>
<dbReference type="InterPro" id="IPR054722">
    <property type="entry name" value="PolX-like_BBD"/>
</dbReference>
<dbReference type="Gene3D" id="3.30.420.10">
    <property type="entry name" value="Ribonuclease H-like superfamily/Ribonuclease H"/>
    <property type="match status" value="1"/>
</dbReference>
<name>A0AAW2TMD0_9LAMI</name>
<dbReference type="InterPro" id="IPR012337">
    <property type="entry name" value="RNaseH-like_sf"/>
</dbReference>
<evidence type="ECO:0000256" key="1">
    <source>
        <dbReference type="ARBA" id="ARBA00022750"/>
    </source>
</evidence>
<dbReference type="InterPro" id="IPR025724">
    <property type="entry name" value="GAG-pre-integrase_dom"/>
</dbReference>
<feature type="domain" description="Integrase catalytic" evidence="2">
    <location>
        <begin position="219"/>
        <end position="394"/>
    </location>
</feature>
<dbReference type="GO" id="GO:0015074">
    <property type="term" value="P:DNA integration"/>
    <property type="evidence" value="ECO:0007669"/>
    <property type="project" value="InterPro"/>
</dbReference>
<reference evidence="3" key="2">
    <citation type="journal article" date="2024" name="Plant">
        <title>Genomic evolution and insights into agronomic trait innovations of Sesamum species.</title>
        <authorList>
            <person name="Miao H."/>
            <person name="Wang L."/>
            <person name="Qu L."/>
            <person name="Liu H."/>
            <person name="Sun Y."/>
            <person name="Le M."/>
            <person name="Wang Q."/>
            <person name="Wei S."/>
            <person name="Zheng Y."/>
            <person name="Lin W."/>
            <person name="Duan Y."/>
            <person name="Cao H."/>
            <person name="Xiong S."/>
            <person name="Wang X."/>
            <person name="Wei L."/>
            <person name="Li C."/>
            <person name="Ma Q."/>
            <person name="Ju M."/>
            <person name="Zhao R."/>
            <person name="Li G."/>
            <person name="Mu C."/>
            <person name="Tian Q."/>
            <person name="Mei H."/>
            <person name="Zhang T."/>
            <person name="Gao T."/>
            <person name="Zhang H."/>
        </authorList>
    </citation>
    <scope>NUCLEOTIDE SEQUENCE</scope>
    <source>
        <strain evidence="3">KEN1</strain>
    </source>
</reference>
<dbReference type="Pfam" id="PF00665">
    <property type="entry name" value="rve"/>
    <property type="match status" value="1"/>
</dbReference>
<dbReference type="InterPro" id="IPR013103">
    <property type="entry name" value="RVT_2"/>
</dbReference>
<proteinExistence type="predicted"/>
<dbReference type="EMBL" id="JACGWN010000014">
    <property type="protein sequence ID" value="KAL0405762.1"/>
    <property type="molecule type" value="Genomic_DNA"/>
</dbReference>
<dbReference type="CDD" id="cd09272">
    <property type="entry name" value="RNase_HI_RT_Ty1"/>
    <property type="match status" value="1"/>
</dbReference>
<evidence type="ECO:0000259" key="2">
    <source>
        <dbReference type="PROSITE" id="PS50994"/>
    </source>
</evidence>
<dbReference type="InterPro" id="IPR001584">
    <property type="entry name" value="Integrase_cat-core"/>
</dbReference>
<protein>
    <submittedName>
        <fullName evidence="3">Retrovirus-related Pol polyprotein from transposon RE2</fullName>
    </submittedName>
</protein>